<dbReference type="AlphaFoldDB" id="L9X1I2"/>
<dbReference type="GO" id="GO:0003677">
    <property type="term" value="F:DNA binding"/>
    <property type="evidence" value="ECO:0007669"/>
    <property type="project" value="UniProtKB-KW"/>
</dbReference>
<gene>
    <name evidence="5" type="ORF">C491_17152</name>
</gene>
<keyword evidence="3" id="KW-0804">Transcription</keyword>
<dbReference type="eggNOG" id="arCOG01680">
    <property type="taxonomic scope" value="Archaea"/>
</dbReference>
<name>L9X1I2_9EURY</name>
<dbReference type="NCBIfam" id="NF033788">
    <property type="entry name" value="HTH_metalloreg"/>
    <property type="match status" value="1"/>
</dbReference>
<evidence type="ECO:0000256" key="1">
    <source>
        <dbReference type="ARBA" id="ARBA00023015"/>
    </source>
</evidence>
<dbReference type="PANTHER" id="PTHR43132">
    <property type="entry name" value="ARSENICAL RESISTANCE OPERON REPRESSOR ARSR-RELATED"/>
    <property type="match status" value="1"/>
</dbReference>
<keyword evidence="1" id="KW-0805">Transcription regulation</keyword>
<dbReference type="RefSeq" id="WP_005558370.1">
    <property type="nucleotide sequence ID" value="NZ_AOIB01000031.1"/>
</dbReference>
<protein>
    <submittedName>
        <fullName evidence="5">Regulatory protein ArsR</fullName>
    </submittedName>
</protein>
<dbReference type="Gene3D" id="1.10.10.10">
    <property type="entry name" value="Winged helix-like DNA-binding domain superfamily/Winged helix DNA-binding domain"/>
    <property type="match status" value="1"/>
</dbReference>
<dbReference type="InterPro" id="IPR001845">
    <property type="entry name" value="HTH_ArsR_DNA-bd_dom"/>
</dbReference>
<dbReference type="GO" id="GO:0003700">
    <property type="term" value="F:DNA-binding transcription factor activity"/>
    <property type="evidence" value="ECO:0007669"/>
    <property type="project" value="InterPro"/>
</dbReference>
<dbReference type="SUPFAM" id="SSF46785">
    <property type="entry name" value="Winged helix' DNA-binding domain"/>
    <property type="match status" value="1"/>
</dbReference>
<dbReference type="PANTHER" id="PTHR43132:SF2">
    <property type="entry name" value="ARSENICAL RESISTANCE OPERON REPRESSOR ARSR-RELATED"/>
    <property type="match status" value="1"/>
</dbReference>
<dbReference type="STRING" id="1227497.C491_17152"/>
<dbReference type="InterPro" id="IPR011991">
    <property type="entry name" value="ArsR-like_HTH"/>
</dbReference>
<organism evidence="5 6">
    <name type="scientific">Natronococcus amylolyticus DSM 10524</name>
    <dbReference type="NCBI Taxonomy" id="1227497"/>
    <lineage>
        <taxon>Archaea</taxon>
        <taxon>Methanobacteriati</taxon>
        <taxon>Methanobacteriota</taxon>
        <taxon>Stenosarchaea group</taxon>
        <taxon>Halobacteria</taxon>
        <taxon>Halobacteriales</taxon>
        <taxon>Natrialbaceae</taxon>
        <taxon>Natronococcus</taxon>
    </lineage>
</organism>
<keyword evidence="2" id="KW-0238">DNA-binding</keyword>
<dbReference type="PRINTS" id="PR00778">
    <property type="entry name" value="HTHARSR"/>
</dbReference>
<proteinExistence type="predicted"/>
<dbReference type="Proteomes" id="UP000011688">
    <property type="component" value="Unassembled WGS sequence"/>
</dbReference>
<sequence>MTEREITETERGPAKERVEQELLNGTLNLEREVNRFSAMGEQTRFTILYLLAQEEQMESGELADQLGRHQNDLYHHLNTLEEAGLIGKYRDGQARVYELSPLAENLVNTIFDSIKNRAQAV</sequence>
<dbReference type="EMBL" id="AOIB01000031">
    <property type="protein sequence ID" value="ELY55462.1"/>
    <property type="molecule type" value="Genomic_DNA"/>
</dbReference>
<dbReference type="CDD" id="cd00090">
    <property type="entry name" value="HTH_ARSR"/>
    <property type="match status" value="1"/>
</dbReference>
<dbReference type="PROSITE" id="PS50987">
    <property type="entry name" value="HTH_ARSR_2"/>
    <property type="match status" value="1"/>
</dbReference>
<keyword evidence="6" id="KW-1185">Reference proteome</keyword>
<evidence type="ECO:0000259" key="4">
    <source>
        <dbReference type="PROSITE" id="PS50987"/>
    </source>
</evidence>
<evidence type="ECO:0000313" key="6">
    <source>
        <dbReference type="Proteomes" id="UP000011688"/>
    </source>
</evidence>
<accession>L9X1I2</accession>
<comment type="caution">
    <text evidence="5">The sequence shown here is derived from an EMBL/GenBank/DDBJ whole genome shotgun (WGS) entry which is preliminary data.</text>
</comment>
<dbReference type="SMART" id="SM00418">
    <property type="entry name" value="HTH_ARSR"/>
    <property type="match status" value="1"/>
</dbReference>
<dbReference type="OrthoDB" id="134936at2157"/>
<reference evidence="5 6" key="1">
    <citation type="journal article" date="2014" name="PLoS Genet.">
        <title>Phylogenetically driven sequencing of extremely halophilic archaea reveals strategies for static and dynamic osmo-response.</title>
        <authorList>
            <person name="Becker E.A."/>
            <person name="Seitzer P.M."/>
            <person name="Tritt A."/>
            <person name="Larsen D."/>
            <person name="Krusor M."/>
            <person name="Yao A.I."/>
            <person name="Wu D."/>
            <person name="Madern D."/>
            <person name="Eisen J.A."/>
            <person name="Darling A.E."/>
            <person name="Facciotti M.T."/>
        </authorList>
    </citation>
    <scope>NUCLEOTIDE SEQUENCE [LARGE SCALE GENOMIC DNA]</scope>
    <source>
        <strain evidence="5 6">DSM 10524</strain>
    </source>
</reference>
<evidence type="ECO:0000256" key="3">
    <source>
        <dbReference type="ARBA" id="ARBA00023163"/>
    </source>
</evidence>
<dbReference type="InterPro" id="IPR051011">
    <property type="entry name" value="Metal_resp_trans_reg"/>
</dbReference>
<feature type="domain" description="HTH arsR-type" evidence="4">
    <location>
        <begin position="24"/>
        <end position="118"/>
    </location>
</feature>
<evidence type="ECO:0000313" key="5">
    <source>
        <dbReference type="EMBL" id="ELY55462.1"/>
    </source>
</evidence>
<dbReference type="InterPro" id="IPR036390">
    <property type="entry name" value="WH_DNA-bd_sf"/>
</dbReference>
<dbReference type="Pfam" id="PF12840">
    <property type="entry name" value="HTH_20"/>
    <property type="match status" value="1"/>
</dbReference>
<dbReference type="InterPro" id="IPR036388">
    <property type="entry name" value="WH-like_DNA-bd_sf"/>
</dbReference>
<evidence type="ECO:0000256" key="2">
    <source>
        <dbReference type="ARBA" id="ARBA00023125"/>
    </source>
</evidence>